<gene>
    <name evidence="1" type="ORF">BOLC8T47907H</name>
    <name evidence="2" type="ORF">BOLC8T47908H</name>
</gene>
<dbReference type="AlphaFoldDB" id="A0A3P6GL93"/>
<name>A0A3P6GL93_BRAOL</name>
<dbReference type="EMBL" id="LR031879">
    <property type="protein sequence ID" value="VDD54679.1"/>
    <property type="molecule type" value="Genomic_DNA"/>
</dbReference>
<evidence type="ECO:0000313" key="2">
    <source>
        <dbReference type="EMBL" id="VDD54679.1"/>
    </source>
</evidence>
<proteinExistence type="predicted"/>
<organism evidence="2">
    <name type="scientific">Brassica oleracea</name>
    <name type="common">Wild cabbage</name>
    <dbReference type="NCBI Taxonomy" id="3712"/>
    <lineage>
        <taxon>Eukaryota</taxon>
        <taxon>Viridiplantae</taxon>
        <taxon>Streptophyta</taxon>
        <taxon>Embryophyta</taxon>
        <taxon>Tracheophyta</taxon>
        <taxon>Spermatophyta</taxon>
        <taxon>Magnoliopsida</taxon>
        <taxon>eudicotyledons</taxon>
        <taxon>Gunneridae</taxon>
        <taxon>Pentapetalae</taxon>
        <taxon>rosids</taxon>
        <taxon>malvids</taxon>
        <taxon>Brassicales</taxon>
        <taxon>Brassicaceae</taxon>
        <taxon>Brassiceae</taxon>
        <taxon>Brassica</taxon>
    </lineage>
</organism>
<dbReference type="EMBL" id="LR031879">
    <property type="protein sequence ID" value="VDD54678.1"/>
    <property type="molecule type" value="Genomic_DNA"/>
</dbReference>
<reference evidence="2" key="1">
    <citation type="submission" date="2018-11" db="EMBL/GenBank/DDBJ databases">
        <authorList>
            <consortium name="Genoscope - CEA"/>
            <person name="William W."/>
        </authorList>
    </citation>
    <scope>NUCLEOTIDE SEQUENCE</scope>
</reference>
<evidence type="ECO:0000313" key="1">
    <source>
        <dbReference type="EMBL" id="VDD54678.1"/>
    </source>
</evidence>
<protein>
    <submittedName>
        <fullName evidence="2">Uncharacterized protein</fullName>
    </submittedName>
</protein>
<sequence>MSACIPCSALPGLASVPLCWFGYAREHFESQWERYPFLVALSSLLCHGYGPCQSHMGDQRSTKLRSEAERSPSFPPVGYDARCCDASAKQISAPKIIHSHCTRKG</sequence>
<accession>A0A3P6GL93</accession>